<evidence type="ECO:0000313" key="1">
    <source>
        <dbReference type="EMBL" id="NME42272.1"/>
    </source>
</evidence>
<organism evidence="1 2">
    <name type="scientific">Ligilactobacillus agilis</name>
    <dbReference type="NCBI Taxonomy" id="1601"/>
    <lineage>
        <taxon>Bacteria</taxon>
        <taxon>Bacillati</taxon>
        <taxon>Bacillota</taxon>
        <taxon>Bacilli</taxon>
        <taxon>Lactobacillales</taxon>
        <taxon>Lactobacillaceae</taxon>
        <taxon>Ligilactobacillus</taxon>
    </lineage>
</organism>
<sequence>MKWSLNELRQAGSEPIMVNEELDLTSALKKRRPEIISASKVAVQGLFSVDKLGVLGYFKVQVELTLPSTRSLEPTVLPLSFEVTEHYVSYHEHDLSGFEDTDVMIVLDKDILDFDRVIEDNILLQIPMQVLTKAEQQAQSKQMPSGQDWRVVSESQLEQLRKRKDEKTLDPRLAKLADFFGENQED</sequence>
<proteinExistence type="predicted"/>
<dbReference type="Pfam" id="PF02620">
    <property type="entry name" value="YceD"/>
    <property type="match status" value="1"/>
</dbReference>
<dbReference type="InterPro" id="IPR003772">
    <property type="entry name" value="YceD"/>
</dbReference>
<gene>
    <name evidence="1" type="ORF">HF863_05775</name>
</gene>
<dbReference type="RefSeq" id="WP_170091596.1">
    <property type="nucleotide sequence ID" value="NZ_JABAFP010000018.1"/>
</dbReference>
<dbReference type="Proteomes" id="UP000563853">
    <property type="component" value="Unassembled WGS sequence"/>
</dbReference>
<reference evidence="1 2" key="1">
    <citation type="submission" date="2020-04" db="EMBL/GenBank/DDBJ databases">
        <authorList>
            <person name="Hitch T.C.A."/>
            <person name="Wylensek D."/>
            <person name="Clavel T."/>
        </authorList>
    </citation>
    <scope>NUCLEOTIDE SEQUENCE [LARGE SCALE GENOMIC DNA]</scope>
    <source>
        <strain evidence="1 2">WCA-389-WT-5H1</strain>
    </source>
</reference>
<comment type="caution">
    <text evidence="1">The sequence shown here is derived from an EMBL/GenBank/DDBJ whole genome shotgun (WGS) entry which is preliminary data.</text>
</comment>
<name>A0A848CAN5_9LACO</name>
<evidence type="ECO:0000313" key="2">
    <source>
        <dbReference type="Proteomes" id="UP000563853"/>
    </source>
</evidence>
<dbReference type="AlphaFoldDB" id="A0A848CAN5"/>
<dbReference type="EMBL" id="JABAFP010000018">
    <property type="protein sequence ID" value="NME42272.1"/>
    <property type="molecule type" value="Genomic_DNA"/>
</dbReference>
<accession>A0A848CAN5</accession>
<protein>
    <submittedName>
        <fullName evidence="1">DUF177 domain-containing protein</fullName>
    </submittedName>
</protein>